<accession>A0A0J9W7R4</accession>
<protein>
    <recommendedName>
        <fullName evidence="5">Transmembrane protein</fullName>
    </recommendedName>
</protein>
<keyword evidence="2" id="KW-1133">Transmembrane helix</keyword>
<evidence type="ECO:0008006" key="5">
    <source>
        <dbReference type="Google" id="ProtNLM"/>
    </source>
</evidence>
<dbReference type="KEGG" id="fox:FOXG_22397"/>
<reference evidence="3" key="1">
    <citation type="submission" date="2007-04" db="EMBL/GenBank/DDBJ databases">
        <authorList>
            <consortium name="The Broad Institute Genome Sequencing Platform"/>
            <person name="Birren B."/>
            <person name="Lander E."/>
            <person name="Galagan J."/>
            <person name="Nusbaum C."/>
            <person name="Devon K."/>
            <person name="Ma L.-J."/>
            <person name="Jaffe D."/>
            <person name="Butler J."/>
            <person name="Alvarez P."/>
            <person name="Gnerre S."/>
            <person name="Grabherr M."/>
            <person name="Kleber M."/>
            <person name="Mauceli E."/>
            <person name="Brockman W."/>
            <person name="MacCallum I.A."/>
            <person name="Young S."/>
            <person name="LaButti K."/>
            <person name="DeCaprio D."/>
            <person name="Crawford M."/>
            <person name="Koehrsen M."/>
            <person name="Engels R."/>
            <person name="Montgomery P."/>
            <person name="Pearson M."/>
            <person name="Howarth C."/>
            <person name="Larson L."/>
            <person name="White J."/>
            <person name="O'Leary S."/>
            <person name="Kodira C."/>
            <person name="Zeng Q."/>
            <person name="Yandava C."/>
            <person name="Alvarado L."/>
            <person name="Kistler C."/>
            <person name="Shim W.-B."/>
            <person name="Kang S."/>
            <person name="Woloshuk C."/>
        </authorList>
    </citation>
    <scope>NUCLEOTIDE SEQUENCE</scope>
    <source>
        <strain evidence="3">4287</strain>
    </source>
</reference>
<keyword evidence="1" id="KW-0175">Coiled coil</keyword>
<gene>
    <name evidence="3" type="ORF">FOXG_22397</name>
</gene>
<organism evidence="3 4">
    <name type="scientific">Fusarium oxysporum f. sp. lycopersici (strain 4287 / CBS 123668 / FGSC 9935 / NRRL 34936)</name>
    <name type="common">Fusarium vascular wilt of tomato</name>
    <dbReference type="NCBI Taxonomy" id="426428"/>
    <lineage>
        <taxon>Eukaryota</taxon>
        <taxon>Fungi</taxon>
        <taxon>Dikarya</taxon>
        <taxon>Ascomycota</taxon>
        <taxon>Pezizomycotina</taxon>
        <taxon>Sordariomycetes</taxon>
        <taxon>Hypocreomycetidae</taxon>
        <taxon>Hypocreales</taxon>
        <taxon>Nectriaceae</taxon>
        <taxon>Fusarium</taxon>
        <taxon>Fusarium oxysporum species complex</taxon>
    </lineage>
</organism>
<evidence type="ECO:0000256" key="2">
    <source>
        <dbReference type="SAM" id="Phobius"/>
    </source>
</evidence>
<dbReference type="OrthoDB" id="5187726at2759"/>
<dbReference type="Proteomes" id="UP000009097">
    <property type="component" value="Unassembled WGS sequence"/>
</dbReference>
<dbReference type="VEuPathDB" id="FungiDB:FOXG_22397"/>
<evidence type="ECO:0000313" key="4">
    <source>
        <dbReference type="Proteomes" id="UP000009097"/>
    </source>
</evidence>
<sequence>MQRLDLHKAAGDMSQEASEDGLLLRRCRDRLAAHIESRTGVKVEPAEVSLTTKQSHAYTWMYTTEVAHLFSKDLENHETEAYQKLCIEVGRSFYAVSFTKSNLAGSQLRSGSPPPFCVPTFNVDAMESGEVTERVALLSHQLSMMETSAAYDAITRVQLQETIATLEYENERLAQEARQQREDAVYHRDFFYRLLEATDLLNLTIGDIHQDYIRTVNVTLAVAGTDGLTEESSAVVAILMSATMTAIVAIMLRITLHRSKPCFQRLDLIATSTPLFLVDLVVLEILVGLLVWYTSSFTARFATYLVIELLVLMTLIVLSAICIWRNIRISIRLGQFNSVETDNDVSGLQVRSST</sequence>
<evidence type="ECO:0000313" key="3">
    <source>
        <dbReference type="EMBL" id="KNB18848.1"/>
    </source>
</evidence>
<feature type="coiled-coil region" evidence="1">
    <location>
        <begin position="156"/>
        <end position="183"/>
    </location>
</feature>
<feature type="transmembrane region" description="Helical" evidence="2">
    <location>
        <begin position="275"/>
        <end position="295"/>
    </location>
</feature>
<keyword evidence="2" id="KW-0812">Transmembrane</keyword>
<reference evidence="3" key="2">
    <citation type="journal article" date="2010" name="Nature">
        <title>Comparative genomics reveals mobile pathogenicity chromosomes in Fusarium.</title>
        <authorList>
            <person name="Ma L.J."/>
            <person name="van der Does H.C."/>
            <person name="Borkovich K.A."/>
            <person name="Coleman J.J."/>
            <person name="Daboussi M.J."/>
            <person name="Di Pietro A."/>
            <person name="Dufresne M."/>
            <person name="Freitag M."/>
            <person name="Grabherr M."/>
            <person name="Henrissat B."/>
            <person name="Houterman P.M."/>
            <person name="Kang S."/>
            <person name="Shim W.B."/>
            <person name="Woloshuk C."/>
            <person name="Xie X."/>
            <person name="Xu J.R."/>
            <person name="Antoniw J."/>
            <person name="Baker S.E."/>
            <person name="Bluhm B.H."/>
            <person name="Breakspear A."/>
            <person name="Brown D.W."/>
            <person name="Butchko R.A."/>
            <person name="Chapman S."/>
            <person name="Coulson R."/>
            <person name="Coutinho P.M."/>
            <person name="Danchin E.G."/>
            <person name="Diener A."/>
            <person name="Gale L.R."/>
            <person name="Gardiner D.M."/>
            <person name="Goff S."/>
            <person name="Hammond-Kosack K.E."/>
            <person name="Hilburn K."/>
            <person name="Hua-Van A."/>
            <person name="Jonkers W."/>
            <person name="Kazan K."/>
            <person name="Kodira C.D."/>
            <person name="Koehrsen M."/>
            <person name="Kumar L."/>
            <person name="Lee Y.H."/>
            <person name="Li L."/>
            <person name="Manners J.M."/>
            <person name="Miranda-Saavedra D."/>
            <person name="Mukherjee M."/>
            <person name="Park G."/>
            <person name="Park J."/>
            <person name="Park S.Y."/>
            <person name="Proctor R.H."/>
            <person name="Regev A."/>
            <person name="Ruiz-Roldan M.C."/>
            <person name="Sain D."/>
            <person name="Sakthikumar S."/>
            <person name="Sykes S."/>
            <person name="Schwartz D.C."/>
            <person name="Turgeon B.G."/>
            <person name="Wapinski I."/>
            <person name="Yoder O."/>
            <person name="Young S."/>
            <person name="Zeng Q."/>
            <person name="Zhou S."/>
            <person name="Galagan J."/>
            <person name="Cuomo C.A."/>
            <person name="Kistler H.C."/>
            <person name="Rep M."/>
        </authorList>
    </citation>
    <scope>NUCLEOTIDE SEQUENCE [LARGE SCALE GENOMIC DNA]</scope>
    <source>
        <strain evidence="3">4287</strain>
    </source>
</reference>
<dbReference type="EMBL" id="DS231728">
    <property type="protein sequence ID" value="KNB18848.1"/>
    <property type="molecule type" value="Genomic_DNA"/>
</dbReference>
<proteinExistence type="predicted"/>
<name>A0A0J9W7R4_FUSO4</name>
<feature type="transmembrane region" description="Helical" evidence="2">
    <location>
        <begin position="234"/>
        <end position="254"/>
    </location>
</feature>
<keyword evidence="2" id="KW-0472">Membrane</keyword>
<dbReference type="RefSeq" id="XP_018256893.1">
    <property type="nucleotide sequence ID" value="XM_018402805.1"/>
</dbReference>
<dbReference type="GeneID" id="28963103"/>
<feature type="transmembrane region" description="Helical" evidence="2">
    <location>
        <begin position="301"/>
        <end position="324"/>
    </location>
</feature>
<evidence type="ECO:0000256" key="1">
    <source>
        <dbReference type="SAM" id="Coils"/>
    </source>
</evidence>
<dbReference type="AlphaFoldDB" id="A0A0J9W7R4"/>